<evidence type="ECO:0000259" key="1">
    <source>
        <dbReference type="SMART" id="SM00867"/>
    </source>
</evidence>
<evidence type="ECO:0000313" key="2">
    <source>
        <dbReference type="EMBL" id="SHO71817.1"/>
    </source>
</evidence>
<dbReference type="RefSeq" id="WP_073580456.1">
    <property type="nucleotide sequence ID" value="NZ_CBCSEA010000003.1"/>
</dbReference>
<evidence type="ECO:0000313" key="3">
    <source>
        <dbReference type="Proteomes" id="UP000184611"/>
    </source>
</evidence>
<dbReference type="SMART" id="SM00867">
    <property type="entry name" value="YceI"/>
    <property type="match status" value="1"/>
</dbReference>
<dbReference type="Pfam" id="PF04264">
    <property type="entry name" value="YceI"/>
    <property type="match status" value="1"/>
</dbReference>
<accession>A0A1M7ZT78</accession>
<keyword evidence="3" id="KW-1185">Reference proteome</keyword>
<name>A0A1M7ZT78_9FLAO</name>
<dbReference type="STRING" id="416016.SAMN05443547_0127"/>
<sequence length="221" mass="23747">MKKSILSLFVLATITMNVACKGEKNEAGEAGEVATASAESTTFVVDTTASVIEWIGSKPAGKHNGTISLKSGEVAVKNDSIQSGKFVIDMNSIVVTDLKAGDGKEDLEAHLKGTGDKEGEDHFFNVSKFPEGMFEITSITSENGKANVNGNLTLKGVTKPVTFPATVAYEGNNMTLTSDAFQINRTLWNVNYASKSIFDDLKDKFVNDEIELVVKLKATKQ</sequence>
<feature type="domain" description="Lipid/polyisoprenoid-binding YceI-like" evidence="1">
    <location>
        <begin position="42"/>
        <end position="219"/>
    </location>
</feature>
<dbReference type="Gene3D" id="2.40.128.110">
    <property type="entry name" value="Lipid/polyisoprenoid-binding, YceI-like"/>
    <property type="match status" value="1"/>
</dbReference>
<dbReference type="InterPro" id="IPR007372">
    <property type="entry name" value="Lipid/polyisoprenoid-bd_YceI"/>
</dbReference>
<reference evidence="3" key="1">
    <citation type="submission" date="2016-12" db="EMBL/GenBank/DDBJ databases">
        <authorList>
            <person name="Varghese N."/>
            <person name="Submissions S."/>
        </authorList>
    </citation>
    <scope>NUCLEOTIDE SEQUENCE [LARGE SCALE GENOMIC DNA]</scope>
    <source>
        <strain evidence="3">DSM 18830</strain>
    </source>
</reference>
<dbReference type="EMBL" id="FRYK01000001">
    <property type="protein sequence ID" value="SHO71817.1"/>
    <property type="molecule type" value="Genomic_DNA"/>
</dbReference>
<gene>
    <name evidence="2" type="ORF">SAMN05443547_0127</name>
</gene>
<organism evidence="2 3">
    <name type="scientific">Flavobacterium cucumis</name>
    <dbReference type="NCBI Taxonomy" id="416016"/>
    <lineage>
        <taxon>Bacteria</taxon>
        <taxon>Pseudomonadati</taxon>
        <taxon>Bacteroidota</taxon>
        <taxon>Flavobacteriia</taxon>
        <taxon>Flavobacteriales</taxon>
        <taxon>Flavobacteriaceae</taxon>
        <taxon>Flavobacterium</taxon>
    </lineage>
</organism>
<dbReference type="InterPro" id="IPR036761">
    <property type="entry name" value="TTHA0802/YceI-like_sf"/>
</dbReference>
<dbReference type="AlphaFoldDB" id="A0A1M7ZT78"/>
<dbReference type="PANTHER" id="PTHR34406:SF1">
    <property type="entry name" value="PROTEIN YCEI"/>
    <property type="match status" value="1"/>
</dbReference>
<dbReference type="OrthoDB" id="951410at2"/>
<dbReference type="Proteomes" id="UP000184611">
    <property type="component" value="Unassembled WGS sequence"/>
</dbReference>
<proteinExistence type="predicted"/>
<dbReference type="SUPFAM" id="SSF101874">
    <property type="entry name" value="YceI-like"/>
    <property type="match status" value="1"/>
</dbReference>
<dbReference type="PANTHER" id="PTHR34406">
    <property type="entry name" value="PROTEIN YCEI"/>
    <property type="match status" value="1"/>
</dbReference>
<protein>
    <submittedName>
        <fullName evidence="2">Polyisoprenoid-binding protein YceI</fullName>
    </submittedName>
</protein>